<dbReference type="Proteomes" id="UP001596091">
    <property type="component" value="Unassembled WGS sequence"/>
</dbReference>
<evidence type="ECO:0000313" key="1">
    <source>
        <dbReference type="EMBL" id="MFC5864655.1"/>
    </source>
</evidence>
<proteinExistence type="predicted"/>
<dbReference type="SUPFAM" id="SSF47413">
    <property type="entry name" value="lambda repressor-like DNA-binding domains"/>
    <property type="match status" value="1"/>
</dbReference>
<keyword evidence="2" id="KW-1185">Reference proteome</keyword>
<dbReference type="EMBL" id="JBHSPH010000010">
    <property type="protein sequence ID" value="MFC5864655.1"/>
    <property type="molecule type" value="Genomic_DNA"/>
</dbReference>
<dbReference type="RefSeq" id="WP_263332794.1">
    <property type="nucleotide sequence ID" value="NZ_JAGSYH010000001.1"/>
</dbReference>
<dbReference type="Gene3D" id="1.10.260.40">
    <property type="entry name" value="lambda repressor-like DNA-binding domains"/>
    <property type="match status" value="1"/>
</dbReference>
<organism evidence="1 2">
    <name type="scientific">Acidicapsa dinghuensis</name>
    <dbReference type="NCBI Taxonomy" id="2218256"/>
    <lineage>
        <taxon>Bacteria</taxon>
        <taxon>Pseudomonadati</taxon>
        <taxon>Acidobacteriota</taxon>
        <taxon>Terriglobia</taxon>
        <taxon>Terriglobales</taxon>
        <taxon>Acidobacteriaceae</taxon>
        <taxon>Acidicapsa</taxon>
    </lineage>
</organism>
<gene>
    <name evidence="1" type="ORF">ACFPT7_20270</name>
</gene>
<reference evidence="2" key="1">
    <citation type="journal article" date="2019" name="Int. J. Syst. Evol. Microbiol.">
        <title>The Global Catalogue of Microorganisms (GCM) 10K type strain sequencing project: providing services to taxonomists for standard genome sequencing and annotation.</title>
        <authorList>
            <consortium name="The Broad Institute Genomics Platform"/>
            <consortium name="The Broad Institute Genome Sequencing Center for Infectious Disease"/>
            <person name="Wu L."/>
            <person name="Ma J."/>
        </authorList>
    </citation>
    <scope>NUCLEOTIDE SEQUENCE [LARGE SCALE GENOMIC DNA]</scope>
    <source>
        <strain evidence="2">JCM 4087</strain>
    </source>
</reference>
<accession>A0ABW1EMX8</accession>
<evidence type="ECO:0000313" key="2">
    <source>
        <dbReference type="Proteomes" id="UP001596091"/>
    </source>
</evidence>
<comment type="caution">
    <text evidence="1">The sequence shown here is derived from an EMBL/GenBank/DDBJ whole genome shotgun (WGS) entry which is preliminary data.</text>
</comment>
<sequence length="254" mass="28575">MSKSASGVTLPHLTPQELIDRDSEENLLKTRLRACLDREDFDSERAMHVLHSGAIDIFKVMNLAYLRRPQYKPEWKEEIISTAVFRALYSSFDYVSKYAHQEYRDSDDPTLEVAEELKQAIREHVEATASHFKPAFTSSDTKKHPSVFESLTGKEAASYARAGIDIASASPLLLMAHAALDHPASETASPIGDQLRILRQESGFTTEEIAEKIGINVRHVYKHLAGTVPRAKHIRAYEEVFTAALGRTVKLKRQ</sequence>
<name>A0ABW1EMX8_9BACT</name>
<protein>
    <submittedName>
        <fullName evidence="1">Helix-turn-helix domain-containing protein</fullName>
    </submittedName>
</protein>
<dbReference type="InterPro" id="IPR010982">
    <property type="entry name" value="Lambda_DNA-bd_dom_sf"/>
</dbReference>
<dbReference type="CDD" id="cd00093">
    <property type="entry name" value="HTH_XRE"/>
    <property type="match status" value="1"/>
</dbReference>
<dbReference type="InterPro" id="IPR001387">
    <property type="entry name" value="Cro/C1-type_HTH"/>
</dbReference>